<dbReference type="GO" id="GO:0005737">
    <property type="term" value="C:cytoplasm"/>
    <property type="evidence" value="ECO:0007669"/>
    <property type="project" value="InterPro"/>
</dbReference>
<feature type="domain" description="Toxin SymE-like" evidence="1">
    <location>
        <begin position="20"/>
        <end position="70"/>
    </location>
</feature>
<dbReference type="Pfam" id="PF08845">
    <property type="entry name" value="SymE_toxin"/>
    <property type="match status" value="1"/>
</dbReference>
<proteinExistence type="predicted"/>
<dbReference type="RefSeq" id="WP_132924838.1">
    <property type="nucleotide sequence ID" value="NZ_CP075169.1"/>
</dbReference>
<evidence type="ECO:0000259" key="1">
    <source>
        <dbReference type="Pfam" id="PF08845"/>
    </source>
</evidence>
<dbReference type="Proteomes" id="UP000294555">
    <property type="component" value="Unassembled WGS sequence"/>
</dbReference>
<name>A0A4V2Q395_9GAMM</name>
<keyword evidence="3" id="KW-1185">Reference proteome</keyword>
<dbReference type="OrthoDB" id="6053337at2"/>
<comment type="caution">
    <text evidence="2">The sequence shown here is derived from an EMBL/GenBank/DDBJ whole genome shotgun (WGS) entry which is preliminary data.</text>
</comment>
<dbReference type="GO" id="GO:0016070">
    <property type="term" value="P:RNA metabolic process"/>
    <property type="evidence" value="ECO:0007669"/>
    <property type="project" value="InterPro"/>
</dbReference>
<organism evidence="2 3">
    <name type="scientific">Sodalis ligni</name>
    <dbReference type="NCBI Taxonomy" id="2697027"/>
    <lineage>
        <taxon>Bacteria</taxon>
        <taxon>Pseudomonadati</taxon>
        <taxon>Pseudomonadota</taxon>
        <taxon>Gammaproteobacteria</taxon>
        <taxon>Enterobacterales</taxon>
        <taxon>Bruguierivoracaceae</taxon>
        <taxon>Sodalis</taxon>
    </lineage>
</organism>
<sequence length="74" mass="7953">MAKKVVHAVTHTAQADRSDRRYIVGYVPNGGRDNPSPAIYLGGRWLEACGFLTGQHVTVSVEPGRLVIRPAPAA</sequence>
<dbReference type="InterPro" id="IPR014944">
    <property type="entry name" value="Toxin_SymE-like"/>
</dbReference>
<dbReference type="EMBL" id="SJOI01000001">
    <property type="protein sequence ID" value="TCL05888.1"/>
    <property type="molecule type" value="Genomic_DNA"/>
</dbReference>
<accession>A0A4V2Q395</accession>
<gene>
    <name evidence="2" type="ORF">EZJ58_4110</name>
</gene>
<protein>
    <submittedName>
        <fullName evidence="2">Toxic protein SymE</fullName>
    </submittedName>
</protein>
<evidence type="ECO:0000313" key="2">
    <source>
        <dbReference type="EMBL" id="TCL05888.1"/>
    </source>
</evidence>
<dbReference type="GO" id="GO:0003723">
    <property type="term" value="F:RNA binding"/>
    <property type="evidence" value="ECO:0007669"/>
    <property type="project" value="InterPro"/>
</dbReference>
<evidence type="ECO:0000313" key="3">
    <source>
        <dbReference type="Proteomes" id="UP000294555"/>
    </source>
</evidence>
<dbReference type="GO" id="GO:0016788">
    <property type="term" value="F:hydrolase activity, acting on ester bonds"/>
    <property type="evidence" value="ECO:0007669"/>
    <property type="project" value="InterPro"/>
</dbReference>
<reference evidence="2 3" key="1">
    <citation type="submission" date="2019-02" db="EMBL/GenBank/DDBJ databases">
        <title>Investigation of anaerobic lignin degradation for improved lignocellulosic biofuels.</title>
        <authorList>
            <person name="Deangelis K."/>
        </authorList>
    </citation>
    <scope>NUCLEOTIDE SEQUENCE [LARGE SCALE GENOMIC DNA]</scope>
    <source>
        <strain evidence="2 3">159R</strain>
    </source>
</reference>
<dbReference type="AlphaFoldDB" id="A0A4V2Q395"/>